<dbReference type="Proteomes" id="UP001243009">
    <property type="component" value="Unassembled WGS sequence"/>
</dbReference>
<dbReference type="InterPro" id="IPR042100">
    <property type="entry name" value="Bug_dom1"/>
</dbReference>
<gene>
    <name evidence="1" type="ORF">Q7A36_33075</name>
</gene>
<dbReference type="EMBL" id="JAUTWS010000076">
    <property type="protein sequence ID" value="MDO9713209.1"/>
    <property type="molecule type" value="Genomic_DNA"/>
</dbReference>
<dbReference type="Gene3D" id="3.40.190.150">
    <property type="entry name" value="Bordetella uptake gene, domain 1"/>
    <property type="match status" value="1"/>
</dbReference>
<comment type="caution">
    <text evidence="1">The sequence shown here is derived from an EMBL/GenBank/DDBJ whole genome shotgun (WGS) entry which is preliminary data.</text>
</comment>
<accession>A0ABT9EAL1</accession>
<protein>
    <submittedName>
        <fullName evidence="1">Tripartite tricarboxylate transporter substrate-binding protein</fullName>
    </submittedName>
</protein>
<proteinExistence type="predicted"/>
<name>A0ABT9EAL1_9PROT</name>
<evidence type="ECO:0000313" key="1">
    <source>
        <dbReference type="EMBL" id="MDO9713209.1"/>
    </source>
</evidence>
<organism evidence="1 2">
    <name type="scientific">Paracraurococcus lichenis</name>
    <dbReference type="NCBI Taxonomy" id="3064888"/>
    <lineage>
        <taxon>Bacteria</taxon>
        <taxon>Pseudomonadati</taxon>
        <taxon>Pseudomonadota</taxon>
        <taxon>Alphaproteobacteria</taxon>
        <taxon>Acetobacterales</taxon>
        <taxon>Roseomonadaceae</taxon>
        <taxon>Paracraurococcus</taxon>
    </lineage>
</organism>
<reference evidence="1 2" key="1">
    <citation type="submission" date="2023-08" db="EMBL/GenBank/DDBJ databases">
        <title>The draft genome sequence of Paracraurococcus sp. LOR1-02.</title>
        <authorList>
            <person name="Kingkaew E."/>
            <person name="Tanasupawat S."/>
        </authorList>
    </citation>
    <scope>NUCLEOTIDE SEQUENCE [LARGE SCALE GENOMIC DNA]</scope>
    <source>
        <strain evidence="1 2">LOR1-02</strain>
    </source>
</reference>
<keyword evidence="2" id="KW-1185">Reference proteome</keyword>
<evidence type="ECO:0000313" key="2">
    <source>
        <dbReference type="Proteomes" id="UP001243009"/>
    </source>
</evidence>
<sequence length="82" mass="8964">MPGHEMASWTVLAGPAGMPPEIVEAIDRTASQAIADPAVRSRLEATGTVPELDSSPAMTRAFLDRQFELYRDVVQRIGLRLE</sequence>
<dbReference type="RefSeq" id="WP_305108069.1">
    <property type="nucleotide sequence ID" value="NZ_JAUTWS010000076.1"/>
</dbReference>